<organism evidence="1 2">
    <name type="scientific">Eumeta variegata</name>
    <name type="common">Bagworm moth</name>
    <name type="synonym">Eumeta japonica</name>
    <dbReference type="NCBI Taxonomy" id="151549"/>
    <lineage>
        <taxon>Eukaryota</taxon>
        <taxon>Metazoa</taxon>
        <taxon>Ecdysozoa</taxon>
        <taxon>Arthropoda</taxon>
        <taxon>Hexapoda</taxon>
        <taxon>Insecta</taxon>
        <taxon>Pterygota</taxon>
        <taxon>Neoptera</taxon>
        <taxon>Endopterygota</taxon>
        <taxon>Lepidoptera</taxon>
        <taxon>Glossata</taxon>
        <taxon>Ditrysia</taxon>
        <taxon>Tineoidea</taxon>
        <taxon>Psychidae</taxon>
        <taxon>Oiketicinae</taxon>
        <taxon>Eumeta</taxon>
    </lineage>
</organism>
<evidence type="ECO:0000313" key="2">
    <source>
        <dbReference type="Proteomes" id="UP000299102"/>
    </source>
</evidence>
<gene>
    <name evidence="1" type="ORF">EVAR_60190_1</name>
</gene>
<reference evidence="1 2" key="1">
    <citation type="journal article" date="2019" name="Commun. Biol.">
        <title>The bagworm genome reveals a unique fibroin gene that provides high tensile strength.</title>
        <authorList>
            <person name="Kono N."/>
            <person name="Nakamura H."/>
            <person name="Ohtoshi R."/>
            <person name="Tomita M."/>
            <person name="Numata K."/>
            <person name="Arakawa K."/>
        </authorList>
    </citation>
    <scope>NUCLEOTIDE SEQUENCE [LARGE SCALE GENOMIC DNA]</scope>
</reference>
<proteinExistence type="predicted"/>
<comment type="caution">
    <text evidence="1">The sequence shown here is derived from an EMBL/GenBank/DDBJ whole genome shotgun (WGS) entry which is preliminary data.</text>
</comment>
<dbReference type="EMBL" id="BGZK01001668">
    <property type="protein sequence ID" value="GBP84247.1"/>
    <property type="molecule type" value="Genomic_DNA"/>
</dbReference>
<protein>
    <submittedName>
        <fullName evidence="1">Uncharacterized protein</fullName>
    </submittedName>
</protein>
<accession>A0A4C1ZC95</accession>
<name>A0A4C1ZC95_EUMVA</name>
<sequence length="183" mass="19878">MYAPSILCTPSYRTLRGASGSYCFRYTEHPVYTVRPSSFNIRRDSMNYYENASTATANGFFFFAIYDLIVKYELKISKEQQSLVVTRYSVDSHRSRPECVVRAARAVAASGQLVSLTTSYVAVNVCVSSGSTPVVGTELAARPARPTGPSPSPIEAVIQATDKLATCAGVAPSFAAPLIWRLT</sequence>
<evidence type="ECO:0000313" key="1">
    <source>
        <dbReference type="EMBL" id="GBP84247.1"/>
    </source>
</evidence>
<dbReference type="AlphaFoldDB" id="A0A4C1ZC95"/>
<keyword evidence="2" id="KW-1185">Reference proteome</keyword>
<dbReference type="Proteomes" id="UP000299102">
    <property type="component" value="Unassembled WGS sequence"/>
</dbReference>